<comment type="caution">
    <text evidence="1">The sequence shown here is derived from an EMBL/GenBank/DDBJ whole genome shotgun (WGS) entry which is preliminary data.</text>
</comment>
<keyword evidence="2" id="KW-1185">Reference proteome</keyword>
<protein>
    <submittedName>
        <fullName evidence="1">Uncharacterized protein</fullName>
    </submittedName>
</protein>
<proteinExistence type="predicted"/>
<organism evidence="1 2">
    <name type="scientific">Microbacterium sediminis</name>
    <dbReference type="NCBI Taxonomy" id="904291"/>
    <lineage>
        <taxon>Bacteria</taxon>
        <taxon>Bacillati</taxon>
        <taxon>Actinomycetota</taxon>
        <taxon>Actinomycetes</taxon>
        <taxon>Micrococcales</taxon>
        <taxon>Microbacteriaceae</taxon>
        <taxon>Microbacterium</taxon>
    </lineage>
</organism>
<dbReference type="RefSeq" id="WP_067028539.1">
    <property type="nucleotide sequence ID" value="NZ_CP038256.1"/>
</dbReference>
<dbReference type="Proteomes" id="UP000093355">
    <property type="component" value="Unassembled WGS sequence"/>
</dbReference>
<dbReference type="STRING" id="904291.A7J15_12590"/>
<reference evidence="1 2" key="1">
    <citation type="submission" date="2016-05" db="EMBL/GenBank/DDBJ databases">
        <authorList>
            <person name="Lavstsen T."/>
            <person name="Jespersen J.S."/>
        </authorList>
    </citation>
    <scope>NUCLEOTIDE SEQUENCE [LARGE SCALE GENOMIC DNA]</scope>
    <source>
        <strain evidence="1 2">YLB-01</strain>
    </source>
</reference>
<sequence length="356" mass="38019">MTTVLPAPSPDRFLSLLPHLAGCTPRESLVLVPFHGTRSIGVLRLDLPHDADLAQYAATAIGMVCRVRDADALAIVVYADTPFVAARSTHRALVDRVRERARDCGLAVHGAHLVAADGWGSCDGDDGPRPLGEIAPAAWGDAADDVSADQRAGAALPKLGKAARRRVAEAIEELAPLISERGVGGTSSRTSLDFLTGVFEDALSWDPADLHPAEAAVLTVTLATPLLRDVALTQWSADLACGQRTLEWQLRWQRGERAVPDEPLRLAGDGPRPDPERLRRALELTRYVAAGAPARYRAGALASAGWISWALGNSTHAGWYVERALVSDPEHGLAGLLREILDAAHLPAWAFERAVA</sequence>
<accession>A0A1B9NHN8</accession>
<name>A0A1B9NHN8_9MICO</name>
<dbReference type="AlphaFoldDB" id="A0A1B9NHN8"/>
<dbReference type="OrthoDB" id="4954868at2"/>
<dbReference type="InterPro" id="IPR025447">
    <property type="entry name" value="DUF4192"/>
</dbReference>
<dbReference type="EMBL" id="LXMD01000006">
    <property type="protein sequence ID" value="OCG76118.1"/>
    <property type="molecule type" value="Genomic_DNA"/>
</dbReference>
<evidence type="ECO:0000313" key="2">
    <source>
        <dbReference type="Proteomes" id="UP000093355"/>
    </source>
</evidence>
<dbReference type="Pfam" id="PF13830">
    <property type="entry name" value="DUF4192"/>
    <property type="match status" value="1"/>
</dbReference>
<gene>
    <name evidence="1" type="ORF">A7J15_12590</name>
</gene>
<evidence type="ECO:0000313" key="1">
    <source>
        <dbReference type="EMBL" id="OCG76118.1"/>
    </source>
</evidence>